<comment type="caution">
    <text evidence="8">The sequence shown here is derived from an EMBL/GenBank/DDBJ whole genome shotgun (WGS) entry which is preliminary data.</text>
</comment>
<dbReference type="InterPro" id="IPR000023">
    <property type="entry name" value="Phosphofructokinase_dom"/>
</dbReference>
<reference evidence="9 10" key="2">
    <citation type="submission" date="2024-05" db="EMBL/GenBank/DDBJ databases">
        <authorList>
            <person name="Chen Y."/>
            <person name="Shah S."/>
            <person name="Dougan E. K."/>
            <person name="Thang M."/>
            <person name="Chan C."/>
        </authorList>
    </citation>
    <scope>NUCLEOTIDE SEQUENCE [LARGE SCALE GENOMIC DNA]</scope>
</reference>
<gene>
    <name evidence="8" type="ORF">C1SCF055_LOCUS24890</name>
</gene>
<feature type="transmembrane region" description="Helical" evidence="6">
    <location>
        <begin position="371"/>
        <end position="396"/>
    </location>
</feature>
<evidence type="ECO:0000313" key="10">
    <source>
        <dbReference type="Proteomes" id="UP001152797"/>
    </source>
</evidence>
<dbReference type="EMBL" id="CAMXCT020002512">
    <property type="protein sequence ID" value="CAL1151983.1"/>
    <property type="molecule type" value="Genomic_DNA"/>
</dbReference>
<keyword evidence="6" id="KW-0472">Membrane</keyword>
<feature type="compositionally biased region" description="Basic and acidic residues" evidence="5">
    <location>
        <begin position="67"/>
        <end position="92"/>
    </location>
</feature>
<keyword evidence="10" id="KW-1185">Reference proteome</keyword>
<dbReference type="GO" id="GO:0003872">
    <property type="term" value="F:6-phosphofructokinase activity"/>
    <property type="evidence" value="ECO:0007669"/>
    <property type="project" value="InterPro"/>
</dbReference>
<accession>A0A9P1CW02</accession>
<keyword evidence="6" id="KW-0812">Transmembrane</keyword>
<feature type="region of interest" description="Disordered" evidence="5">
    <location>
        <begin position="55"/>
        <end position="92"/>
    </location>
</feature>
<keyword evidence="1" id="KW-0808">Transferase</keyword>
<feature type="transmembrane region" description="Helical" evidence="6">
    <location>
        <begin position="402"/>
        <end position="422"/>
    </location>
</feature>
<evidence type="ECO:0000313" key="9">
    <source>
        <dbReference type="EMBL" id="CAL4785920.1"/>
    </source>
</evidence>
<dbReference type="Proteomes" id="UP001152797">
    <property type="component" value="Unassembled WGS sequence"/>
</dbReference>
<feature type="domain" description="Phosphofructokinase" evidence="7">
    <location>
        <begin position="108"/>
        <end position="285"/>
    </location>
</feature>
<keyword evidence="2" id="KW-0479">Metal-binding</keyword>
<evidence type="ECO:0000256" key="3">
    <source>
        <dbReference type="ARBA" id="ARBA00022777"/>
    </source>
</evidence>
<reference evidence="8" key="1">
    <citation type="submission" date="2022-10" db="EMBL/GenBank/DDBJ databases">
        <authorList>
            <person name="Chen Y."/>
            <person name="Dougan E. K."/>
            <person name="Chan C."/>
            <person name="Rhodes N."/>
            <person name="Thang M."/>
        </authorList>
    </citation>
    <scope>NUCLEOTIDE SEQUENCE</scope>
</reference>
<dbReference type="InterPro" id="IPR035966">
    <property type="entry name" value="PKF_sf"/>
</dbReference>
<name>A0A9P1CW02_9DINO</name>
<keyword evidence="4" id="KW-0460">Magnesium</keyword>
<dbReference type="InterPro" id="IPR050929">
    <property type="entry name" value="PFKA"/>
</dbReference>
<keyword evidence="3" id="KW-0418">Kinase</keyword>
<dbReference type="AlphaFoldDB" id="A0A9P1CW02"/>
<evidence type="ECO:0000256" key="2">
    <source>
        <dbReference type="ARBA" id="ARBA00022723"/>
    </source>
</evidence>
<dbReference type="PANTHER" id="PTHR45770">
    <property type="entry name" value="ATP-DEPENDENT 6-PHOSPHOFRUCTOKINASE 1"/>
    <property type="match status" value="1"/>
</dbReference>
<evidence type="ECO:0000259" key="7">
    <source>
        <dbReference type="Pfam" id="PF00365"/>
    </source>
</evidence>
<evidence type="ECO:0000256" key="5">
    <source>
        <dbReference type="SAM" id="MobiDB-lite"/>
    </source>
</evidence>
<proteinExistence type="predicted"/>
<evidence type="ECO:0000256" key="6">
    <source>
        <dbReference type="SAM" id="Phobius"/>
    </source>
</evidence>
<dbReference type="GO" id="GO:0046872">
    <property type="term" value="F:metal ion binding"/>
    <property type="evidence" value="ECO:0007669"/>
    <property type="project" value="UniProtKB-KW"/>
</dbReference>
<keyword evidence="6" id="KW-1133">Transmembrane helix</keyword>
<evidence type="ECO:0000256" key="4">
    <source>
        <dbReference type="ARBA" id="ARBA00022842"/>
    </source>
</evidence>
<evidence type="ECO:0000256" key="1">
    <source>
        <dbReference type="ARBA" id="ARBA00022679"/>
    </source>
</evidence>
<evidence type="ECO:0000313" key="8">
    <source>
        <dbReference type="EMBL" id="CAI3998608.1"/>
    </source>
</evidence>
<protein>
    <submittedName>
        <fullName evidence="9">ATP-dependent 6-phosphofructokinase 7 (ATP-PFK 7) (Phosphofructokinase 7) (Phosphohexokinase 7)</fullName>
    </submittedName>
</protein>
<dbReference type="EMBL" id="CAMXCT030002512">
    <property type="protein sequence ID" value="CAL4785920.1"/>
    <property type="molecule type" value="Genomic_DNA"/>
</dbReference>
<organism evidence="8">
    <name type="scientific">Cladocopium goreaui</name>
    <dbReference type="NCBI Taxonomy" id="2562237"/>
    <lineage>
        <taxon>Eukaryota</taxon>
        <taxon>Sar</taxon>
        <taxon>Alveolata</taxon>
        <taxon>Dinophyceae</taxon>
        <taxon>Suessiales</taxon>
        <taxon>Symbiodiniaceae</taxon>
        <taxon>Cladocopium</taxon>
    </lineage>
</organism>
<dbReference type="Pfam" id="PF00365">
    <property type="entry name" value="PFK"/>
    <property type="match status" value="1"/>
</dbReference>
<dbReference type="SUPFAM" id="SSF53784">
    <property type="entry name" value="Phosphofructokinase"/>
    <property type="match status" value="1"/>
</dbReference>
<dbReference type="OrthoDB" id="537915at2759"/>
<dbReference type="Gene3D" id="3.40.50.460">
    <property type="entry name" value="Phosphofructokinase domain"/>
    <property type="match status" value="1"/>
</dbReference>
<dbReference type="EMBL" id="CAMXCT010002512">
    <property type="protein sequence ID" value="CAI3998608.1"/>
    <property type="molecule type" value="Genomic_DNA"/>
</dbReference>
<sequence>MHNFRTSQRPDIVDRLPLQKIAPVVWQLPLFVTNVKKEIRIQDVQVEHSEKFITFRDDPEGSQNSKLHQERGWLDSVHEGKERKSVHEGKEGPAAHMKWCNASSPGKALLGVMQRRNVRQFFVLGGDGTHKGAMSSFTSMTEINHECAVVGVPKTIDNDITLVDQTFGFDTACTEARKAIDSAYVEATTNANCIGLVKLMGRHCGWIAALASIAARNADVCLIPEMNINLEKLMDYVTEVMKRQKYAVIVVAEGCGDTIISSGAGTDAGGNKVLADVGPFLKDAITKHMKSLKMPCTINSLSGTMDTTNLRMCRYNLKIVHQHRMDRLPMVLQELPKGLHSYISLPRYASMKSHVDNVLLQVYMVTRRLRYLTLVSSCILVLSLFSYFVLLLIHIQEDCDEMLGYMLPAVGPLLCFTGHWMLHKYRRQRCSAELAKALKHLRGLLAWENQKFNGIKLLLKSKSLEHAHPKELDAHIEVTLWLDARSRCLVEPSEVFGDVSLIPEDEDYMSPGTTGGTSRENDFFDITDGAVTGIEEDCTVKV</sequence>